<dbReference type="SUPFAM" id="SSF88659">
    <property type="entry name" value="Sigma3 and sigma4 domains of RNA polymerase sigma factors"/>
    <property type="match status" value="1"/>
</dbReference>
<proteinExistence type="inferred from homology"/>
<dbReference type="Pfam" id="PF04542">
    <property type="entry name" value="Sigma70_r2"/>
    <property type="match status" value="1"/>
</dbReference>
<dbReference type="NCBIfam" id="TIGR02937">
    <property type="entry name" value="sigma70-ECF"/>
    <property type="match status" value="1"/>
</dbReference>
<dbReference type="InterPro" id="IPR013324">
    <property type="entry name" value="RNA_pol_sigma_r3/r4-like"/>
</dbReference>
<evidence type="ECO:0000313" key="7">
    <source>
        <dbReference type="EMBL" id="MFC6356338.1"/>
    </source>
</evidence>
<dbReference type="Pfam" id="PF08281">
    <property type="entry name" value="Sigma70_r4_2"/>
    <property type="match status" value="1"/>
</dbReference>
<name>A0ABW1VE13_9MICO</name>
<dbReference type="InterPro" id="IPR013325">
    <property type="entry name" value="RNA_pol_sigma_r2"/>
</dbReference>
<gene>
    <name evidence="7" type="ORF">ACFQB0_09485</name>
</gene>
<feature type="domain" description="RNA polymerase sigma factor 70 region 4 type 2" evidence="6">
    <location>
        <begin position="101"/>
        <end position="152"/>
    </location>
</feature>
<dbReference type="InterPro" id="IPR039425">
    <property type="entry name" value="RNA_pol_sigma-70-like"/>
</dbReference>
<comment type="similarity">
    <text evidence="1">Belongs to the sigma-70 factor family. ECF subfamily.</text>
</comment>
<evidence type="ECO:0000259" key="6">
    <source>
        <dbReference type="Pfam" id="PF08281"/>
    </source>
</evidence>
<evidence type="ECO:0000259" key="5">
    <source>
        <dbReference type="Pfam" id="PF04542"/>
    </source>
</evidence>
<feature type="domain" description="RNA polymerase sigma-70 region 2" evidence="5">
    <location>
        <begin position="11"/>
        <end position="76"/>
    </location>
</feature>
<evidence type="ECO:0000256" key="4">
    <source>
        <dbReference type="ARBA" id="ARBA00023163"/>
    </source>
</evidence>
<accession>A0ABW1VE13</accession>
<evidence type="ECO:0000256" key="3">
    <source>
        <dbReference type="ARBA" id="ARBA00023082"/>
    </source>
</evidence>
<dbReference type="InterPro" id="IPR014284">
    <property type="entry name" value="RNA_pol_sigma-70_dom"/>
</dbReference>
<keyword evidence="2" id="KW-0805">Transcription regulation</keyword>
<protein>
    <submittedName>
        <fullName evidence="7">RNA polymerase sigma factor</fullName>
    </submittedName>
</protein>
<dbReference type="RefSeq" id="WP_386730611.1">
    <property type="nucleotide sequence ID" value="NZ_JBHSTP010000002.1"/>
</dbReference>
<sequence>MVKEHGEFTDFYTENYSLIHTIMQRRLGDVAEAEDLTSEVFRIAWKHHCDGAALTLPWLYQTARNVVGNEYRRTARSVALIDRASVNADSSGSADADEKLDMQRALRALGDSDREILHMAYWEDLNGKEIAAILDCSVATVWVRLSRARASLKRHLESAASFAIEVS</sequence>
<dbReference type="Gene3D" id="1.10.10.10">
    <property type="entry name" value="Winged helix-like DNA-binding domain superfamily/Winged helix DNA-binding domain"/>
    <property type="match status" value="1"/>
</dbReference>
<evidence type="ECO:0000256" key="1">
    <source>
        <dbReference type="ARBA" id="ARBA00010641"/>
    </source>
</evidence>
<dbReference type="EMBL" id="JBHSTP010000002">
    <property type="protein sequence ID" value="MFC6356338.1"/>
    <property type="molecule type" value="Genomic_DNA"/>
</dbReference>
<dbReference type="InterPro" id="IPR007627">
    <property type="entry name" value="RNA_pol_sigma70_r2"/>
</dbReference>
<dbReference type="Proteomes" id="UP001596306">
    <property type="component" value="Unassembled WGS sequence"/>
</dbReference>
<evidence type="ECO:0000313" key="8">
    <source>
        <dbReference type="Proteomes" id="UP001596306"/>
    </source>
</evidence>
<dbReference type="PANTHER" id="PTHR43133">
    <property type="entry name" value="RNA POLYMERASE ECF-TYPE SIGMA FACTO"/>
    <property type="match status" value="1"/>
</dbReference>
<dbReference type="InterPro" id="IPR013249">
    <property type="entry name" value="RNA_pol_sigma70_r4_t2"/>
</dbReference>
<keyword evidence="3" id="KW-0731">Sigma factor</keyword>
<dbReference type="InterPro" id="IPR036388">
    <property type="entry name" value="WH-like_DNA-bd_sf"/>
</dbReference>
<organism evidence="7 8">
    <name type="scientific">Luethyella okanaganae</name>
    <dbReference type="NCBI Taxonomy" id="69372"/>
    <lineage>
        <taxon>Bacteria</taxon>
        <taxon>Bacillati</taxon>
        <taxon>Actinomycetota</taxon>
        <taxon>Actinomycetes</taxon>
        <taxon>Micrococcales</taxon>
        <taxon>Microbacteriaceae</taxon>
        <taxon>Luethyella</taxon>
    </lineage>
</organism>
<comment type="caution">
    <text evidence="7">The sequence shown here is derived from an EMBL/GenBank/DDBJ whole genome shotgun (WGS) entry which is preliminary data.</text>
</comment>
<reference evidence="8" key="1">
    <citation type="journal article" date="2019" name="Int. J. Syst. Evol. Microbiol.">
        <title>The Global Catalogue of Microorganisms (GCM) 10K type strain sequencing project: providing services to taxonomists for standard genome sequencing and annotation.</title>
        <authorList>
            <consortium name="The Broad Institute Genomics Platform"/>
            <consortium name="The Broad Institute Genome Sequencing Center for Infectious Disease"/>
            <person name="Wu L."/>
            <person name="Ma J."/>
        </authorList>
    </citation>
    <scope>NUCLEOTIDE SEQUENCE [LARGE SCALE GENOMIC DNA]</scope>
    <source>
        <strain evidence="8">CCUG 43304</strain>
    </source>
</reference>
<dbReference type="SUPFAM" id="SSF88946">
    <property type="entry name" value="Sigma2 domain of RNA polymerase sigma factors"/>
    <property type="match status" value="1"/>
</dbReference>
<keyword evidence="4" id="KW-0804">Transcription</keyword>
<evidence type="ECO:0000256" key="2">
    <source>
        <dbReference type="ARBA" id="ARBA00023015"/>
    </source>
</evidence>
<dbReference type="PANTHER" id="PTHR43133:SF25">
    <property type="entry name" value="RNA POLYMERASE SIGMA FACTOR RFAY-RELATED"/>
    <property type="match status" value="1"/>
</dbReference>
<dbReference type="Gene3D" id="1.10.1740.10">
    <property type="match status" value="1"/>
</dbReference>
<dbReference type="CDD" id="cd06171">
    <property type="entry name" value="Sigma70_r4"/>
    <property type="match status" value="1"/>
</dbReference>
<keyword evidence="8" id="KW-1185">Reference proteome</keyword>